<evidence type="ECO:0000256" key="2">
    <source>
        <dbReference type="SAM" id="MobiDB-lite"/>
    </source>
</evidence>
<organism evidence="5 6">
    <name type="scientific">Marinactinospora rubrisoli</name>
    <dbReference type="NCBI Taxonomy" id="2715399"/>
    <lineage>
        <taxon>Bacteria</taxon>
        <taxon>Bacillati</taxon>
        <taxon>Actinomycetota</taxon>
        <taxon>Actinomycetes</taxon>
        <taxon>Streptosporangiales</taxon>
        <taxon>Nocardiopsidaceae</taxon>
        <taxon>Marinactinospora</taxon>
    </lineage>
</organism>
<dbReference type="InterPro" id="IPR036890">
    <property type="entry name" value="HATPase_C_sf"/>
</dbReference>
<dbReference type="Pfam" id="PF14417">
    <property type="entry name" value="MEDS"/>
    <property type="match status" value="1"/>
</dbReference>
<dbReference type="InterPro" id="IPR050267">
    <property type="entry name" value="Anti-sigma-factor_SerPK"/>
</dbReference>
<gene>
    <name evidence="5" type="ORF">ACFQRF_02120</name>
</gene>
<dbReference type="Gene3D" id="3.30.565.10">
    <property type="entry name" value="Histidine kinase-like ATPase, C-terminal domain"/>
    <property type="match status" value="1"/>
</dbReference>
<dbReference type="PANTHER" id="PTHR35526:SF3">
    <property type="entry name" value="ANTI-SIGMA-F FACTOR RSBW"/>
    <property type="match status" value="1"/>
</dbReference>
<evidence type="ECO:0000313" key="6">
    <source>
        <dbReference type="Proteomes" id="UP001596540"/>
    </source>
</evidence>
<feature type="region of interest" description="Disordered" evidence="2">
    <location>
        <begin position="165"/>
        <end position="197"/>
    </location>
</feature>
<evidence type="ECO:0000259" key="4">
    <source>
        <dbReference type="Pfam" id="PF14417"/>
    </source>
</evidence>
<proteinExistence type="predicted"/>
<evidence type="ECO:0000256" key="1">
    <source>
        <dbReference type="ARBA" id="ARBA00022527"/>
    </source>
</evidence>
<reference evidence="6" key="1">
    <citation type="journal article" date="2019" name="Int. J. Syst. Evol. Microbiol.">
        <title>The Global Catalogue of Microorganisms (GCM) 10K type strain sequencing project: providing services to taxonomists for standard genome sequencing and annotation.</title>
        <authorList>
            <consortium name="The Broad Institute Genomics Platform"/>
            <consortium name="The Broad Institute Genome Sequencing Center for Infectious Disease"/>
            <person name="Wu L."/>
            <person name="Ma J."/>
        </authorList>
    </citation>
    <scope>NUCLEOTIDE SEQUENCE [LARGE SCALE GENOMIC DNA]</scope>
    <source>
        <strain evidence="6">CGMCC 4.7382</strain>
    </source>
</reference>
<name>A0ABW2KAQ9_9ACTN</name>
<keyword evidence="6" id="KW-1185">Reference proteome</keyword>
<dbReference type="NCBIfam" id="NF041045">
    <property type="entry name" value="RsbA_anti_sig"/>
    <property type="match status" value="1"/>
</dbReference>
<sequence>MMPAAHPDESDVPAFGHEGVLFTSSAELAEVVVPRIRAAVAAGDHVVIAMGDGHADAVRAGLGAAAGAVRFVERARWYDAPGRTLAALHRLGLTHAGRHVTVVGEPLLPLDEPLALREWHRLDSVLGAALATAPLRLICVHDERTLPAGVRREIARTHPVLVARSTGSAPSRHYRTPGAYSAADAGRRLPPPSGRTESLDIAADLPGLRERLLGVADRIGMPDERVEDLVVCVNEMAANVLEHGAGKGSISLWRTPGHVVCDVFDEGGGLTDPLSGYFPADPLRVRGYGLWITRQVCDFMEVSGGPDGTLVRLYFRAGN</sequence>
<keyword evidence="1" id="KW-0808">Transferase</keyword>
<dbReference type="EMBL" id="JBHTBH010000001">
    <property type="protein sequence ID" value="MFC7326525.1"/>
    <property type="molecule type" value="Genomic_DNA"/>
</dbReference>
<evidence type="ECO:0000313" key="5">
    <source>
        <dbReference type="EMBL" id="MFC7326525.1"/>
    </source>
</evidence>
<dbReference type="PANTHER" id="PTHR35526">
    <property type="entry name" value="ANTI-SIGMA-F FACTOR RSBW-RELATED"/>
    <property type="match status" value="1"/>
</dbReference>
<dbReference type="CDD" id="cd16936">
    <property type="entry name" value="HATPase_RsbW-like"/>
    <property type="match status" value="1"/>
</dbReference>
<feature type="domain" description="Histidine kinase/HSP90-like ATPase" evidence="3">
    <location>
        <begin position="204"/>
        <end position="314"/>
    </location>
</feature>
<feature type="domain" description="MEDS" evidence="4">
    <location>
        <begin position="17"/>
        <end position="159"/>
    </location>
</feature>
<comment type="caution">
    <text evidence="5">The sequence shown here is derived from an EMBL/GenBank/DDBJ whole genome shotgun (WGS) entry which is preliminary data.</text>
</comment>
<dbReference type="InterPro" id="IPR003594">
    <property type="entry name" value="HATPase_dom"/>
</dbReference>
<dbReference type="InterPro" id="IPR025847">
    <property type="entry name" value="MEDS_domain"/>
</dbReference>
<dbReference type="RefSeq" id="WP_379868319.1">
    <property type="nucleotide sequence ID" value="NZ_JBHTBH010000001.1"/>
</dbReference>
<accession>A0ABW2KAQ9</accession>
<protein>
    <submittedName>
        <fullName evidence="5">Anti-sigma factor RsbA family regulatory protein</fullName>
    </submittedName>
</protein>
<keyword evidence="1" id="KW-0418">Kinase</keyword>
<evidence type="ECO:0000259" key="3">
    <source>
        <dbReference type="Pfam" id="PF13581"/>
    </source>
</evidence>
<dbReference type="Pfam" id="PF13581">
    <property type="entry name" value="HATPase_c_2"/>
    <property type="match status" value="1"/>
</dbReference>
<keyword evidence="1" id="KW-0723">Serine/threonine-protein kinase</keyword>
<dbReference type="InterPro" id="IPR047718">
    <property type="entry name" value="RsbA-like_anti_sig"/>
</dbReference>
<dbReference type="Proteomes" id="UP001596540">
    <property type="component" value="Unassembled WGS sequence"/>
</dbReference>
<dbReference type="SUPFAM" id="SSF55874">
    <property type="entry name" value="ATPase domain of HSP90 chaperone/DNA topoisomerase II/histidine kinase"/>
    <property type="match status" value="1"/>
</dbReference>